<evidence type="ECO:0000313" key="2">
    <source>
        <dbReference type="Proteomes" id="UP001158049"/>
    </source>
</evidence>
<reference evidence="1 2" key="1">
    <citation type="submission" date="2017-05" db="EMBL/GenBank/DDBJ databases">
        <authorList>
            <person name="Varghese N."/>
            <person name="Submissions S."/>
        </authorList>
    </citation>
    <scope>NUCLEOTIDE SEQUENCE [LARGE SCALE GENOMIC DNA]</scope>
    <source>
        <strain evidence="1 2">DSM 26001</strain>
    </source>
</reference>
<organism evidence="1 2">
    <name type="scientific">Noviherbaspirillum suwonense</name>
    <dbReference type="NCBI Taxonomy" id="1224511"/>
    <lineage>
        <taxon>Bacteria</taxon>
        <taxon>Pseudomonadati</taxon>
        <taxon>Pseudomonadota</taxon>
        <taxon>Betaproteobacteria</taxon>
        <taxon>Burkholderiales</taxon>
        <taxon>Oxalobacteraceae</taxon>
        <taxon>Noviherbaspirillum</taxon>
    </lineage>
</organism>
<protein>
    <submittedName>
        <fullName evidence="1">Tir chaperone protein (CesT) family protein</fullName>
    </submittedName>
</protein>
<keyword evidence="2" id="KW-1185">Reference proteome</keyword>
<dbReference type="SUPFAM" id="SSF69635">
    <property type="entry name" value="Type III secretory system chaperone-like"/>
    <property type="match status" value="1"/>
</dbReference>
<proteinExistence type="predicted"/>
<comment type="caution">
    <text evidence="1">The sequence shown here is derived from an EMBL/GenBank/DDBJ whole genome shotgun (WGS) entry which is preliminary data.</text>
</comment>
<dbReference type="Gene3D" id="3.30.1460.10">
    <property type="match status" value="1"/>
</dbReference>
<sequence length="137" mass="15034">MQQAYRRLVQEFCRIAGHGHAGAIADGASFRVDGIDCTLIHLHALRPDTLHCYIDFGLVPEAGGADIYRQLLNANYLQLASGSAAFSMAPATGRIVLISTLKLVSADPQILHDLLTYHAQQALEWRRTFYLDQAAIA</sequence>
<accession>A0ABY1PZR6</accession>
<dbReference type="InterPro" id="IPR010261">
    <property type="entry name" value="Tir_chaperone"/>
</dbReference>
<dbReference type="CDD" id="cd17020">
    <property type="entry name" value="T3SC_IA_ShcM-like"/>
    <property type="match status" value="1"/>
</dbReference>
<dbReference type="RefSeq" id="WP_283441589.1">
    <property type="nucleotide sequence ID" value="NZ_FXUL01000004.1"/>
</dbReference>
<dbReference type="EMBL" id="FXUL01000004">
    <property type="protein sequence ID" value="SMP54443.1"/>
    <property type="molecule type" value="Genomic_DNA"/>
</dbReference>
<dbReference type="Proteomes" id="UP001158049">
    <property type="component" value="Unassembled WGS sequence"/>
</dbReference>
<dbReference type="Pfam" id="PF05932">
    <property type="entry name" value="CesT"/>
    <property type="match status" value="1"/>
</dbReference>
<name>A0ABY1PZR6_9BURK</name>
<evidence type="ECO:0000313" key="1">
    <source>
        <dbReference type="EMBL" id="SMP54443.1"/>
    </source>
</evidence>
<gene>
    <name evidence="1" type="ORF">SAMN06295970_10415</name>
</gene>